<dbReference type="EMBL" id="CM027684">
    <property type="protein sequence ID" value="KAG0531031.1"/>
    <property type="molecule type" value="Genomic_DNA"/>
</dbReference>
<proteinExistence type="predicted"/>
<gene>
    <name evidence="1" type="ORF">BDA96_05G239300</name>
</gene>
<comment type="caution">
    <text evidence="1">The sequence shown here is derived from an EMBL/GenBank/DDBJ whole genome shotgun (WGS) entry which is preliminary data.</text>
</comment>
<dbReference type="AlphaFoldDB" id="A0A921R067"/>
<dbReference type="Proteomes" id="UP000807115">
    <property type="component" value="Chromosome 5"/>
</dbReference>
<protein>
    <submittedName>
        <fullName evidence="1">Uncharacterized protein</fullName>
    </submittedName>
</protein>
<evidence type="ECO:0000313" key="1">
    <source>
        <dbReference type="EMBL" id="KAG0531031.1"/>
    </source>
</evidence>
<reference evidence="1" key="2">
    <citation type="submission" date="2020-10" db="EMBL/GenBank/DDBJ databases">
        <authorList>
            <person name="Cooper E.A."/>
            <person name="Brenton Z.W."/>
            <person name="Flinn B.S."/>
            <person name="Jenkins J."/>
            <person name="Shu S."/>
            <person name="Flowers D."/>
            <person name="Luo F."/>
            <person name="Wang Y."/>
            <person name="Xia P."/>
            <person name="Barry K."/>
            <person name="Daum C."/>
            <person name="Lipzen A."/>
            <person name="Yoshinaga Y."/>
            <person name="Schmutz J."/>
            <person name="Saski C."/>
            <person name="Vermerris W."/>
            <person name="Kresovich S."/>
        </authorList>
    </citation>
    <scope>NUCLEOTIDE SEQUENCE</scope>
</reference>
<evidence type="ECO:0000313" key="2">
    <source>
        <dbReference type="Proteomes" id="UP000807115"/>
    </source>
</evidence>
<sequence>MALIINTRRSSSSSSSVHSMGAAVFVGLLLVSSLFVSTFAAEYRTECNDVAYDCHDKTKPPLCDASCRAKSKSHGYRYYKPVCDGNVKPSRCCCTFEIRT</sequence>
<reference evidence="1" key="1">
    <citation type="journal article" date="2019" name="BMC Genomics">
        <title>A new reference genome for Sorghum bicolor reveals high levels of sequence similarity between sweet and grain genotypes: implications for the genetics of sugar metabolism.</title>
        <authorList>
            <person name="Cooper E.A."/>
            <person name="Brenton Z.W."/>
            <person name="Flinn B.S."/>
            <person name="Jenkins J."/>
            <person name="Shu S."/>
            <person name="Flowers D."/>
            <person name="Luo F."/>
            <person name="Wang Y."/>
            <person name="Xia P."/>
            <person name="Barry K."/>
            <person name="Daum C."/>
            <person name="Lipzen A."/>
            <person name="Yoshinaga Y."/>
            <person name="Schmutz J."/>
            <person name="Saski C."/>
            <person name="Vermerris W."/>
            <person name="Kresovich S."/>
        </authorList>
    </citation>
    <scope>NUCLEOTIDE SEQUENCE</scope>
</reference>
<name>A0A921R067_SORBI</name>
<accession>A0A921R067</accession>
<organism evidence="1 2">
    <name type="scientific">Sorghum bicolor</name>
    <name type="common">Sorghum</name>
    <name type="synonym">Sorghum vulgare</name>
    <dbReference type="NCBI Taxonomy" id="4558"/>
    <lineage>
        <taxon>Eukaryota</taxon>
        <taxon>Viridiplantae</taxon>
        <taxon>Streptophyta</taxon>
        <taxon>Embryophyta</taxon>
        <taxon>Tracheophyta</taxon>
        <taxon>Spermatophyta</taxon>
        <taxon>Magnoliopsida</taxon>
        <taxon>Liliopsida</taxon>
        <taxon>Poales</taxon>
        <taxon>Poaceae</taxon>
        <taxon>PACMAD clade</taxon>
        <taxon>Panicoideae</taxon>
        <taxon>Andropogonodae</taxon>
        <taxon>Andropogoneae</taxon>
        <taxon>Sorghinae</taxon>
        <taxon>Sorghum</taxon>
    </lineage>
</organism>